<dbReference type="GO" id="GO:0006629">
    <property type="term" value="P:lipid metabolic process"/>
    <property type="evidence" value="ECO:0007669"/>
    <property type="project" value="InterPro"/>
</dbReference>
<dbReference type="PANTHER" id="PTHR45856">
    <property type="entry name" value="ALPHA/BETA-HYDROLASES SUPERFAMILY PROTEIN"/>
    <property type="match status" value="1"/>
</dbReference>
<dbReference type="InterPro" id="IPR002921">
    <property type="entry name" value="Fungal_lipase-type"/>
</dbReference>
<accession>A0AAJ0D0C2</accession>
<evidence type="ECO:0000259" key="4">
    <source>
        <dbReference type="Pfam" id="PF01764"/>
    </source>
</evidence>
<dbReference type="Gene3D" id="3.40.50.1820">
    <property type="entry name" value="alpha/beta hydrolase"/>
    <property type="match status" value="1"/>
</dbReference>
<keyword evidence="6" id="KW-1185">Reference proteome</keyword>
<evidence type="ECO:0000256" key="1">
    <source>
        <dbReference type="ARBA" id="ARBA00043996"/>
    </source>
</evidence>
<name>A0AAJ0D0C2_9HYPO</name>
<organism evidence="5 6">
    <name type="scientific">Conoideocrella luteorostrata</name>
    <dbReference type="NCBI Taxonomy" id="1105319"/>
    <lineage>
        <taxon>Eukaryota</taxon>
        <taxon>Fungi</taxon>
        <taxon>Dikarya</taxon>
        <taxon>Ascomycota</taxon>
        <taxon>Pezizomycotina</taxon>
        <taxon>Sordariomycetes</taxon>
        <taxon>Hypocreomycetidae</taxon>
        <taxon>Hypocreales</taxon>
        <taxon>Clavicipitaceae</taxon>
        <taxon>Conoideocrella</taxon>
    </lineage>
</organism>
<evidence type="ECO:0000256" key="2">
    <source>
        <dbReference type="ARBA" id="ARBA00047591"/>
    </source>
</evidence>
<dbReference type="EMBL" id="JASWJB010000012">
    <property type="protein sequence ID" value="KAK2612773.1"/>
    <property type="molecule type" value="Genomic_DNA"/>
</dbReference>
<gene>
    <name evidence="5" type="ORF">QQS21_001225</name>
</gene>
<evidence type="ECO:0000313" key="5">
    <source>
        <dbReference type="EMBL" id="KAK2612773.1"/>
    </source>
</evidence>
<sequence>MVYGPIQQRDLDMVREFNGASSLSGTNKAFSIWKMDSLNAIIVSVRGTASMADHMVNLNSEIGDASSVMNIPSGISAHRGFLTCAKSLLSVIRSELEKLVASDASFTQVLFTGHSAGGAVSSLLFLNLAFNPLPRAPHITTSLITFGSAPALSENMSDLIRKIPNIGTVLAIVNEYDMVPRADKTYIQSLIDLYRSKYGLSRAGTDPGEVHGSGLPSPIMPGSVDRSTWPLPKPMYYLLGDIVISKSFPHTSPISTADSASDLTARPSLSYRMFRVSQDQFSSYLFCGLGVHKRRIYLERIRSSLGAEPYSWSDSATLRTVGSQHTSLSSGTAQTA</sequence>
<comment type="similarity">
    <text evidence="1">Belongs to the AB hydrolase superfamily. Lipase family. Class 3 subfamily.</text>
</comment>
<dbReference type="PANTHER" id="PTHR45856:SF24">
    <property type="entry name" value="FUNGAL LIPASE-LIKE DOMAIN-CONTAINING PROTEIN"/>
    <property type="match status" value="1"/>
</dbReference>
<dbReference type="CDD" id="cd00519">
    <property type="entry name" value="Lipase_3"/>
    <property type="match status" value="1"/>
</dbReference>
<dbReference type="Proteomes" id="UP001251528">
    <property type="component" value="Unassembled WGS sequence"/>
</dbReference>
<protein>
    <recommendedName>
        <fullName evidence="4">Fungal lipase-type domain-containing protein</fullName>
    </recommendedName>
</protein>
<dbReference type="InterPro" id="IPR051218">
    <property type="entry name" value="Sec_MonoDiacylglyc_Lipase"/>
</dbReference>
<dbReference type="AlphaFoldDB" id="A0AAJ0D0C2"/>
<comment type="caution">
    <text evidence="5">The sequence shown here is derived from an EMBL/GenBank/DDBJ whole genome shotgun (WGS) entry which is preliminary data.</text>
</comment>
<feature type="domain" description="Fungal lipase-type" evidence="4">
    <location>
        <begin position="42"/>
        <end position="182"/>
    </location>
</feature>
<comment type="catalytic activity">
    <reaction evidence="3">
        <text>a monoacylglycerol + H2O = glycerol + a fatty acid + H(+)</text>
        <dbReference type="Rhea" id="RHEA:15245"/>
        <dbReference type="ChEBI" id="CHEBI:15377"/>
        <dbReference type="ChEBI" id="CHEBI:15378"/>
        <dbReference type="ChEBI" id="CHEBI:17408"/>
        <dbReference type="ChEBI" id="CHEBI:17754"/>
        <dbReference type="ChEBI" id="CHEBI:28868"/>
    </reaction>
</comment>
<dbReference type="SUPFAM" id="SSF53474">
    <property type="entry name" value="alpha/beta-Hydrolases"/>
    <property type="match status" value="1"/>
</dbReference>
<proteinExistence type="inferred from homology"/>
<evidence type="ECO:0000256" key="3">
    <source>
        <dbReference type="ARBA" id="ARBA00048461"/>
    </source>
</evidence>
<dbReference type="InterPro" id="IPR029058">
    <property type="entry name" value="AB_hydrolase_fold"/>
</dbReference>
<reference evidence="5" key="1">
    <citation type="submission" date="2023-06" db="EMBL/GenBank/DDBJ databases">
        <title>Conoideocrella luteorostrata (Hypocreales: Clavicipitaceae), a potential biocontrol fungus for elongate hemlock scale in United States Christmas tree production areas.</title>
        <authorList>
            <person name="Barrett H."/>
            <person name="Lovett B."/>
            <person name="Macias A.M."/>
            <person name="Stajich J.E."/>
            <person name="Kasson M.T."/>
        </authorList>
    </citation>
    <scope>NUCLEOTIDE SEQUENCE</scope>
    <source>
        <strain evidence="5">ARSEF 14590</strain>
    </source>
</reference>
<dbReference type="Pfam" id="PF01764">
    <property type="entry name" value="Lipase_3"/>
    <property type="match status" value="1"/>
</dbReference>
<comment type="catalytic activity">
    <reaction evidence="2">
        <text>a diacylglycerol + H2O = a monoacylglycerol + a fatty acid + H(+)</text>
        <dbReference type="Rhea" id="RHEA:32731"/>
        <dbReference type="ChEBI" id="CHEBI:15377"/>
        <dbReference type="ChEBI" id="CHEBI:15378"/>
        <dbReference type="ChEBI" id="CHEBI:17408"/>
        <dbReference type="ChEBI" id="CHEBI:18035"/>
        <dbReference type="ChEBI" id="CHEBI:28868"/>
    </reaction>
</comment>
<evidence type="ECO:0000313" key="6">
    <source>
        <dbReference type="Proteomes" id="UP001251528"/>
    </source>
</evidence>